<dbReference type="AlphaFoldDB" id="A0A286GHH7"/>
<evidence type="ECO:0000313" key="3">
    <source>
        <dbReference type="Proteomes" id="UP000219482"/>
    </source>
</evidence>
<dbReference type="EMBL" id="OCNK01000001">
    <property type="protein sequence ID" value="SOD94444.1"/>
    <property type="molecule type" value="Genomic_DNA"/>
</dbReference>
<dbReference type="RefSeq" id="WP_097182584.1">
    <property type="nucleotide sequence ID" value="NZ_OCNK01000001.1"/>
</dbReference>
<proteinExistence type="predicted"/>
<gene>
    <name evidence="2" type="ORF">SAMN06272739_0807</name>
</gene>
<name>A0A286GHH7_9ACTN</name>
<evidence type="ECO:0000256" key="1">
    <source>
        <dbReference type="SAM" id="SignalP"/>
    </source>
</evidence>
<sequence length="115" mass="11319">MAPTWKTSTTSTTRRIAAPLIAGALLLPLSACSFTANGVSCSTSSCSVTLTGEGAEADILGTTLSFGGVQDGKASLSVGGASVSCGEGETVTAGPLELECSSVQDDSVELTASLQ</sequence>
<feature type="chain" id="PRO_5039317270" evidence="1">
    <location>
        <begin position="36"/>
        <end position="115"/>
    </location>
</feature>
<reference evidence="3" key="1">
    <citation type="submission" date="2017-09" db="EMBL/GenBank/DDBJ databases">
        <authorList>
            <person name="Varghese N."/>
            <person name="Submissions S."/>
        </authorList>
    </citation>
    <scope>NUCLEOTIDE SEQUENCE [LARGE SCALE GENOMIC DNA]</scope>
    <source>
        <strain evidence="3">DSM 44270</strain>
    </source>
</reference>
<feature type="signal peptide" evidence="1">
    <location>
        <begin position="1"/>
        <end position="35"/>
    </location>
</feature>
<dbReference type="OrthoDB" id="5197824at2"/>
<keyword evidence="3" id="KW-1185">Reference proteome</keyword>
<protein>
    <submittedName>
        <fullName evidence="2">Uncharacterized protein</fullName>
    </submittedName>
</protein>
<evidence type="ECO:0000313" key="2">
    <source>
        <dbReference type="EMBL" id="SOD94444.1"/>
    </source>
</evidence>
<dbReference type="Proteomes" id="UP000219482">
    <property type="component" value="Unassembled WGS sequence"/>
</dbReference>
<accession>A0A286GHH7</accession>
<organism evidence="2 3">
    <name type="scientific">Blastococcus haudaquaticus</name>
    <dbReference type="NCBI Taxonomy" id="1938745"/>
    <lineage>
        <taxon>Bacteria</taxon>
        <taxon>Bacillati</taxon>
        <taxon>Actinomycetota</taxon>
        <taxon>Actinomycetes</taxon>
        <taxon>Geodermatophilales</taxon>
        <taxon>Geodermatophilaceae</taxon>
        <taxon>Blastococcus</taxon>
    </lineage>
</organism>
<keyword evidence="1" id="KW-0732">Signal</keyword>